<proteinExistence type="predicted"/>
<organism evidence="2 3">
    <name type="scientific">Parasulfuritortus cantonensis</name>
    <dbReference type="NCBI Taxonomy" id="2528202"/>
    <lineage>
        <taxon>Bacteria</taxon>
        <taxon>Pseudomonadati</taxon>
        <taxon>Pseudomonadota</taxon>
        <taxon>Betaproteobacteria</taxon>
        <taxon>Nitrosomonadales</taxon>
        <taxon>Thiobacillaceae</taxon>
        <taxon>Parasulfuritortus</taxon>
    </lineage>
</organism>
<evidence type="ECO:0000313" key="2">
    <source>
        <dbReference type="EMBL" id="TCJ13416.1"/>
    </source>
</evidence>
<evidence type="ECO:0000313" key="3">
    <source>
        <dbReference type="Proteomes" id="UP000295443"/>
    </source>
</evidence>
<reference evidence="2 3" key="1">
    <citation type="submission" date="2019-03" db="EMBL/GenBank/DDBJ databases">
        <title>Genome sequence of Thiobacillaceae bacterium LSR1, a sulfur-oxidizing bacterium isolated from freshwater sediment.</title>
        <authorList>
            <person name="Li S."/>
        </authorList>
    </citation>
    <scope>NUCLEOTIDE SEQUENCE [LARGE SCALE GENOMIC DNA]</scope>
    <source>
        <strain evidence="2 3">LSR1</strain>
    </source>
</reference>
<protein>
    <submittedName>
        <fullName evidence="2">Uncharacterized protein</fullName>
    </submittedName>
</protein>
<keyword evidence="3" id="KW-1185">Reference proteome</keyword>
<dbReference type="EMBL" id="SJZB01000039">
    <property type="protein sequence ID" value="TCJ13416.1"/>
    <property type="molecule type" value="Genomic_DNA"/>
</dbReference>
<feature type="compositionally biased region" description="Low complexity" evidence="1">
    <location>
        <begin position="25"/>
        <end position="40"/>
    </location>
</feature>
<dbReference type="AlphaFoldDB" id="A0A4V2NVG6"/>
<evidence type="ECO:0000256" key="1">
    <source>
        <dbReference type="SAM" id="MobiDB-lite"/>
    </source>
</evidence>
<sequence length="116" mass="11553">MAHQPAPFGEPAVLGGAQPADVPDQGAGAAEQAEQPAGAAAQAAAAGRIVAAAEQGDQVAARPAQRGPAEREADVVMVRRQVDHGGRAVRHGRASPCRGVRGPAGARAASARRVLS</sequence>
<feature type="region of interest" description="Disordered" evidence="1">
    <location>
        <begin position="1"/>
        <end position="40"/>
    </location>
</feature>
<feature type="region of interest" description="Disordered" evidence="1">
    <location>
        <begin position="85"/>
        <end position="116"/>
    </location>
</feature>
<dbReference type="Proteomes" id="UP000295443">
    <property type="component" value="Unassembled WGS sequence"/>
</dbReference>
<gene>
    <name evidence="2" type="ORF">EZJ19_10215</name>
</gene>
<name>A0A4V2NVG6_9PROT</name>
<feature type="compositionally biased region" description="Low complexity" evidence="1">
    <location>
        <begin position="98"/>
        <end position="116"/>
    </location>
</feature>
<accession>A0A4V2NVG6</accession>
<comment type="caution">
    <text evidence="2">The sequence shown here is derived from an EMBL/GenBank/DDBJ whole genome shotgun (WGS) entry which is preliminary data.</text>
</comment>